<keyword evidence="3" id="KW-1185">Reference proteome</keyword>
<feature type="region of interest" description="Disordered" evidence="1">
    <location>
        <begin position="395"/>
        <end position="421"/>
    </location>
</feature>
<feature type="compositionally biased region" description="Basic and acidic residues" evidence="1">
    <location>
        <begin position="284"/>
        <end position="293"/>
    </location>
</feature>
<feature type="region of interest" description="Disordered" evidence="1">
    <location>
        <begin position="284"/>
        <end position="359"/>
    </location>
</feature>
<feature type="compositionally biased region" description="Low complexity" evidence="1">
    <location>
        <begin position="125"/>
        <end position="137"/>
    </location>
</feature>
<name>A0A1Z5KT51_FISSO</name>
<proteinExistence type="predicted"/>
<dbReference type="InParanoid" id="A0A1Z5KT51"/>
<feature type="compositionally biased region" description="Pro residues" evidence="1">
    <location>
        <begin position="145"/>
        <end position="154"/>
    </location>
</feature>
<sequence length="421" mass="44991">MFSGFSAEKEEEKSTMAPGPGLDTVADLERKLALLRAAETTTTTTTTNSINSSSAAPAFALPAAEMKKPSGESKDGKSALLARIMAAQERAKQAQQPPDLLSDTPPAFDPSALPPLDQPPVFDDALLPAPVQQAPPVFSWDPHAPEPLAPPPASAPDLNDLLAFEAPLPSHDYQSNNNNSSSNTESNEDVIAAILAMEGMSEADKQALIDEQIKIMASIEKTRTNTRASAAHSAADAFESRSFSNNVQSVNNPSRRMHMTTFSNASTAEEAAQLKADMELAEALQKEEYEQAERQQQSRPRARPTAAPAPAPQESQSWLEWLGVTSSATPTATRNDAPPPYAAPGQGALANSRGSYDEDEALLRDRPRARVAQSQPLFACVTDSVSTALTYAVSPPPEGVDSTSLLAMPQVGRNNEYERQE</sequence>
<protein>
    <submittedName>
        <fullName evidence="2">Uncharacterized protein</fullName>
    </submittedName>
</protein>
<accession>A0A1Z5KT51</accession>
<dbReference type="OrthoDB" id="49480at2759"/>
<gene>
    <name evidence="2" type="ORF">FisN_16Hh064</name>
</gene>
<dbReference type="EMBL" id="BDSP01000289">
    <property type="protein sequence ID" value="GAX29493.1"/>
    <property type="molecule type" value="Genomic_DNA"/>
</dbReference>
<evidence type="ECO:0000256" key="1">
    <source>
        <dbReference type="SAM" id="MobiDB-lite"/>
    </source>
</evidence>
<evidence type="ECO:0000313" key="2">
    <source>
        <dbReference type="EMBL" id="GAX29493.1"/>
    </source>
</evidence>
<feature type="compositionally biased region" description="Polar residues" evidence="1">
    <location>
        <begin position="324"/>
        <end position="334"/>
    </location>
</feature>
<comment type="caution">
    <text evidence="2">The sequence shown here is derived from an EMBL/GenBank/DDBJ whole genome shotgun (WGS) entry which is preliminary data.</text>
</comment>
<evidence type="ECO:0000313" key="3">
    <source>
        <dbReference type="Proteomes" id="UP000198406"/>
    </source>
</evidence>
<feature type="compositionally biased region" description="Low complexity" evidence="1">
    <location>
        <begin position="294"/>
        <end position="317"/>
    </location>
</feature>
<organism evidence="2 3">
    <name type="scientific">Fistulifera solaris</name>
    <name type="common">Oleaginous diatom</name>
    <dbReference type="NCBI Taxonomy" id="1519565"/>
    <lineage>
        <taxon>Eukaryota</taxon>
        <taxon>Sar</taxon>
        <taxon>Stramenopiles</taxon>
        <taxon>Ochrophyta</taxon>
        <taxon>Bacillariophyta</taxon>
        <taxon>Bacillariophyceae</taxon>
        <taxon>Bacillariophycidae</taxon>
        <taxon>Naviculales</taxon>
        <taxon>Naviculaceae</taxon>
        <taxon>Fistulifera</taxon>
    </lineage>
</organism>
<feature type="region of interest" description="Disordered" evidence="1">
    <location>
        <begin position="86"/>
        <end position="186"/>
    </location>
</feature>
<dbReference type="AlphaFoldDB" id="A0A1Z5KT51"/>
<feature type="region of interest" description="Disordered" evidence="1">
    <location>
        <begin position="1"/>
        <end position="24"/>
    </location>
</feature>
<reference evidence="2 3" key="1">
    <citation type="journal article" date="2015" name="Plant Cell">
        <title>Oil accumulation by the oleaginous diatom Fistulifera solaris as revealed by the genome and transcriptome.</title>
        <authorList>
            <person name="Tanaka T."/>
            <person name="Maeda Y."/>
            <person name="Veluchamy A."/>
            <person name="Tanaka M."/>
            <person name="Abida H."/>
            <person name="Marechal E."/>
            <person name="Bowler C."/>
            <person name="Muto M."/>
            <person name="Sunaga Y."/>
            <person name="Tanaka M."/>
            <person name="Yoshino T."/>
            <person name="Taniguchi T."/>
            <person name="Fukuda Y."/>
            <person name="Nemoto M."/>
            <person name="Matsumoto M."/>
            <person name="Wong P.S."/>
            <person name="Aburatani S."/>
            <person name="Fujibuchi W."/>
        </authorList>
    </citation>
    <scope>NUCLEOTIDE SEQUENCE [LARGE SCALE GENOMIC DNA]</scope>
    <source>
        <strain evidence="2 3">JPCC DA0580</strain>
    </source>
</reference>
<feature type="compositionally biased region" description="Low complexity" evidence="1">
    <location>
        <begin position="175"/>
        <end position="185"/>
    </location>
</feature>
<dbReference type="Proteomes" id="UP000198406">
    <property type="component" value="Unassembled WGS sequence"/>
</dbReference>